<keyword evidence="1" id="KW-0812">Transmembrane</keyword>
<evidence type="ECO:0000313" key="4">
    <source>
        <dbReference type="Proteomes" id="UP001225034"/>
    </source>
</evidence>
<evidence type="ECO:0000313" key="3">
    <source>
        <dbReference type="EMBL" id="MDQ0206925.1"/>
    </source>
</evidence>
<feature type="transmembrane region" description="Helical" evidence="1">
    <location>
        <begin position="94"/>
        <end position="127"/>
    </location>
</feature>
<name>A0ABT9YHF5_9BACI</name>
<evidence type="ECO:0000256" key="1">
    <source>
        <dbReference type="SAM" id="Phobius"/>
    </source>
</evidence>
<dbReference type="Proteomes" id="UP001225034">
    <property type="component" value="Unassembled WGS sequence"/>
</dbReference>
<dbReference type="RefSeq" id="WP_306981808.1">
    <property type="nucleotide sequence ID" value="NZ_JAUSUA010000002.1"/>
</dbReference>
<protein>
    <submittedName>
        <fullName evidence="3">VanZ family protein</fullName>
    </submittedName>
</protein>
<keyword evidence="1" id="KW-1133">Transmembrane helix</keyword>
<dbReference type="NCBIfam" id="NF037970">
    <property type="entry name" value="vanZ_1"/>
    <property type="match status" value="1"/>
</dbReference>
<dbReference type="Pfam" id="PF04892">
    <property type="entry name" value="VanZ"/>
    <property type="match status" value="1"/>
</dbReference>
<feature type="domain" description="VanZ-like" evidence="2">
    <location>
        <begin position="20"/>
        <end position="163"/>
    </location>
</feature>
<feature type="transmembrane region" description="Helical" evidence="1">
    <location>
        <begin position="15"/>
        <end position="33"/>
    </location>
</feature>
<accession>A0ABT9YHF5</accession>
<dbReference type="InterPro" id="IPR016747">
    <property type="entry name" value="Phosphotransbutyrylase"/>
</dbReference>
<comment type="caution">
    <text evidence="3">The sequence shown here is derived from an EMBL/GenBank/DDBJ whole genome shotgun (WGS) entry which is preliminary data.</text>
</comment>
<gene>
    <name evidence="3" type="ORF">J2S05_001724</name>
</gene>
<keyword evidence="4" id="KW-1185">Reference proteome</keyword>
<dbReference type="PIRSF" id="PIRSF019083">
    <property type="entry name" value="UCP019083_VanZ"/>
    <property type="match status" value="1"/>
</dbReference>
<organism evidence="3 4">
    <name type="scientific">Alkalicoccobacillus murimartini</name>
    <dbReference type="NCBI Taxonomy" id="171685"/>
    <lineage>
        <taxon>Bacteria</taxon>
        <taxon>Bacillati</taxon>
        <taxon>Bacillota</taxon>
        <taxon>Bacilli</taxon>
        <taxon>Bacillales</taxon>
        <taxon>Bacillaceae</taxon>
        <taxon>Alkalicoccobacillus</taxon>
    </lineage>
</organism>
<sequence>MNRKNGGSLQEKTKLYITAALLVGIIGLIFYSTSQPYSNQDIRPVLNKMPIYWLENTFVNDISFTYGYQVRSIEANGVAGFLEFFIRKASHLSIFAVVGFLATRLLAFYVRVRTAALITFFTVLIYACIDETRQYFSAGRQGLIGDVIIDTVGGTIGIIAMVLWLKRKKRKKRKHSA</sequence>
<reference evidence="3 4" key="1">
    <citation type="submission" date="2023-07" db="EMBL/GenBank/DDBJ databases">
        <title>Genomic Encyclopedia of Type Strains, Phase IV (KMG-IV): sequencing the most valuable type-strain genomes for metagenomic binning, comparative biology and taxonomic classification.</title>
        <authorList>
            <person name="Goeker M."/>
        </authorList>
    </citation>
    <scope>NUCLEOTIDE SEQUENCE [LARGE SCALE GENOMIC DNA]</scope>
    <source>
        <strain evidence="3 4">DSM 19154</strain>
    </source>
</reference>
<dbReference type="InterPro" id="IPR006976">
    <property type="entry name" value="VanZ-like"/>
</dbReference>
<dbReference type="EMBL" id="JAUSUA010000002">
    <property type="protein sequence ID" value="MDQ0206925.1"/>
    <property type="molecule type" value="Genomic_DNA"/>
</dbReference>
<keyword evidence="1" id="KW-0472">Membrane</keyword>
<evidence type="ECO:0000259" key="2">
    <source>
        <dbReference type="Pfam" id="PF04892"/>
    </source>
</evidence>
<proteinExistence type="predicted"/>
<feature type="transmembrane region" description="Helical" evidence="1">
    <location>
        <begin position="147"/>
        <end position="165"/>
    </location>
</feature>